<organism evidence="4">
    <name type="scientific">Tanacetum cinerariifolium</name>
    <name type="common">Dalmatian daisy</name>
    <name type="synonym">Chrysanthemum cinerariifolium</name>
    <dbReference type="NCBI Taxonomy" id="118510"/>
    <lineage>
        <taxon>Eukaryota</taxon>
        <taxon>Viridiplantae</taxon>
        <taxon>Streptophyta</taxon>
        <taxon>Embryophyta</taxon>
        <taxon>Tracheophyta</taxon>
        <taxon>Spermatophyta</taxon>
        <taxon>Magnoliopsida</taxon>
        <taxon>eudicotyledons</taxon>
        <taxon>Gunneridae</taxon>
        <taxon>Pentapetalae</taxon>
        <taxon>asterids</taxon>
        <taxon>campanulids</taxon>
        <taxon>Asterales</taxon>
        <taxon>Asteraceae</taxon>
        <taxon>Asteroideae</taxon>
        <taxon>Anthemideae</taxon>
        <taxon>Anthemidinae</taxon>
        <taxon>Tanacetum</taxon>
    </lineage>
</organism>
<dbReference type="InterPro" id="IPR001878">
    <property type="entry name" value="Znf_CCHC"/>
</dbReference>
<protein>
    <recommendedName>
        <fullName evidence="3">CCHC-type domain-containing protein</fullName>
    </recommendedName>
</protein>
<dbReference type="AlphaFoldDB" id="A0A6L2LNE6"/>
<dbReference type="InterPro" id="IPR051714">
    <property type="entry name" value="Znf_CCHC_NABP"/>
</dbReference>
<dbReference type="PROSITE" id="PS50158">
    <property type="entry name" value="ZF_CCHC"/>
    <property type="match status" value="1"/>
</dbReference>
<evidence type="ECO:0000313" key="4">
    <source>
        <dbReference type="EMBL" id="GEU63326.1"/>
    </source>
</evidence>
<evidence type="ECO:0000259" key="3">
    <source>
        <dbReference type="PROSITE" id="PS50158"/>
    </source>
</evidence>
<feature type="region of interest" description="Disordered" evidence="2">
    <location>
        <begin position="256"/>
        <end position="282"/>
    </location>
</feature>
<dbReference type="SMART" id="SM00343">
    <property type="entry name" value="ZnF_C2HC"/>
    <property type="match status" value="2"/>
</dbReference>
<dbReference type="GO" id="GO:0003676">
    <property type="term" value="F:nucleic acid binding"/>
    <property type="evidence" value="ECO:0007669"/>
    <property type="project" value="InterPro"/>
</dbReference>
<proteinExistence type="predicted"/>
<keyword evidence="1" id="KW-0863">Zinc-finger</keyword>
<dbReference type="SUPFAM" id="SSF57756">
    <property type="entry name" value="Retrovirus zinc finger-like domains"/>
    <property type="match status" value="1"/>
</dbReference>
<evidence type="ECO:0000256" key="1">
    <source>
        <dbReference type="PROSITE-ProRule" id="PRU00047"/>
    </source>
</evidence>
<dbReference type="EMBL" id="BKCJ010004827">
    <property type="protein sequence ID" value="GEU63326.1"/>
    <property type="molecule type" value="Genomic_DNA"/>
</dbReference>
<feature type="region of interest" description="Disordered" evidence="2">
    <location>
        <begin position="58"/>
        <end position="96"/>
    </location>
</feature>
<feature type="domain" description="CCHC-type" evidence="3">
    <location>
        <begin position="117"/>
        <end position="132"/>
    </location>
</feature>
<dbReference type="GO" id="GO:0008270">
    <property type="term" value="F:zinc ion binding"/>
    <property type="evidence" value="ECO:0007669"/>
    <property type="project" value="UniProtKB-KW"/>
</dbReference>
<keyword evidence="1" id="KW-0862">Zinc</keyword>
<dbReference type="Gene3D" id="4.10.60.10">
    <property type="entry name" value="Zinc finger, CCHC-type"/>
    <property type="match status" value="1"/>
</dbReference>
<name>A0A6L2LNE6_TANCI</name>
<sequence length="282" mass="31012">MFSEESDKIEKYAGGLLDMIHGSVVASKPKTMQEAIEIATELMDKKIRTFAERETASKWKFENTSRNTQNQQQQHSNKRQHTGRVYTTASGGKKQYGGSKPLCAKCNYHHDGTCSPKCHHCNKSGHFARDCRVTAIANDANNQRGTGSGQKLGRYECGVQGHFKRECPKLKNNNNQGNQGGRNNAPARVYAVGRVGADPDANVVMVHRWRVILPFAQPPPAQYLVHQSLAASRRHVAASYWTAASDVAATSAPTIIGQRRSTPPATYGQLRRPPANGGGSRW</sequence>
<dbReference type="PANTHER" id="PTHR23002">
    <property type="entry name" value="ZINC FINGER CCHC DOMAIN CONTAINING PROTEIN"/>
    <property type="match status" value="1"/>
</dbReference>
<gene>
    <name evidence="4" type="ORF">Tci_035304</name>
</gene>
<dbReference type="InterPro" id="IPR036875">
    <property type="entry name" value="Znf_CCHC_sf"/>
</dbReference>
<comment type="caution">
    <text evidence="4">The sequence shown here is derived from an EMBL/GenBank/DDBJ whole genome shotgun (WGS) entry which is preliminary data.</text>
</comment>
<feature type="compositionally biased region" description="Low complexity" evidence="2">
    <location>
        <begin position="64"/>
        <end position="75"/>
    </location>
</feature>
<keyword evidence="1" id="KW-0479">Metal-binding</keyword>
<evidence type="ECO:0000256" key="2">
    <source>
        <dbReference type="SAM" id="MobiDB-lite"/>
    </source>
</evidence>
<reference evidence="4" key="1">
    <citation type="journal article" date="2019" name="Sci. Rep.">
        <title>Draft genome of Tanacetum cinerariifolium, the natural source of mosquito coil.</title>
        <authorList>
            <person name="Yamashiro T."/>
            <person name="Shiraishi A."/>
            <person name="Satake H."/>
            <person name="Nakayama K."/>
        </authorList>
    </citation>
    <scope>NUCLEOTIDE SEQUENCE</scope>
</reference>
<accession>A0A6L2LNE6</accession>
<dbReference type="Pfam" id="PF00098">
    <property type="entry name" value="zf-CCHC"/>
    <property type="match status" value="2"/>
</dbReference>